<dbReference type="GO" id="GO:0006313">
    <property type="term" value="P:DNA transposition"/>
    <property type="evidence" value="ECO:0007669"/>
    <property type="project" value="InterPro"/>
</dbReference>
<evidence type="ECO:0000313" key="4">
    <source>
        <dbReference type="Proteomes" id="UP000196027"/>
    </source>
</evidence>
<evidence type="ECO:0000259" key="2">
    <source>
        <dbReference type="Pfam" id="PF13340"/>
    </source>
</evidence>
<feature type="domain" description="Insertion element IS402-like" evidence="2">
    <location>
        <begin position="6"/>
        <end position="76"/>
    </location>
</feature>
<evidence type="ECO:0000313" key="3">
    <source>
        <dbReference type="EMBL" id="ARU58351.1"/>
    </source>
</evidence>
<dbReference type="Proteomes" id="UP000196027">
    <property type="component" value="Chromosome"/>
</dbReference>
<dbReference type="EMBL" id="CP021425">
    <property type="protein sequence ID" value="ARU58351.1"/>
    <property type="molecule type" value="Genomic_DNA"/>
</dbReference>
<dbReference type="NCBIfam" id="NF033580">
    <property type="entry name" value="transpos_IS5_3"/>
    <property type="match status" value="1"/>
</dbReference>
<organism evidence="3 4">
    <name type="scientific">Oleiphilus messinensis</name>
    <dbReference type="NCBI Taxonomy" id="141451"/>
    <lineage>
        <taxon>Bacteria</taxon>
        <taxon>Pseudomonadati</taxon>
        <taxon>Pseudomonadota</taxon>
        <taxon>Gammaproteobacteria</taxon>
        <taxon>Oceanospirillales</taxon>
        <taxon>Oleiphilaceae</taxon>
        <taxon>Oleiphilus</taxon>
    </lineage>
</organism>
<dbReference type="OrthoDB" id="1551210at2"/>
<dbReference type="PANTHER" id="PTHR30007:SF1">
    <property type="entry name" value="BLR1914 PROTEIN"/>
    <property type="match status" value="1"/>
</dbReference>
<dbReference type="Pfam" id="PF13340">
    <property type="entry name" value="DUF4096"/>
    <property type="match status" value="1"/>
</dbReference>
<name>A0A1Y0ID06_9GAMM</name>
<gene>
    <name evidence="3" type="ORF">OLMES_4349</name>
</gene>
<accession>A0A1Y0ID06</accession>
<dbReference type="KEGG" id="ome:OLMES_4349"/>
<keyword evidence="4" id="KW-1185">Reference proteome</keyword>
<dbReference type="RefSeq" id="WP_157678437.1">
    <property type="nucleotide sequence ID" value="NZ_CP021425.1"/>
</dbReference>
<dbReference type="GO" id="GO:0003677">
    <property type="term" value="F:DNA binding"/>
    <property type="evidence" value="ECO:0007669"/>
    <property type="project" value="InterPro"/>
</dbReference>
<dbReference type="Pfam" id="PF01609">
    <property type="entry name" value="DDE_Tnp_1"/>
    <property type="match status" value="1"/>
</dbReference>
<dbReference type="GO" id="GO:0004803">
    <property type="term" value="F:transposase activity"/>
    <property type="evidence" value="ECO:0007669"/>
    <property type="project" value="InterPro"/>
</dbReference>
<dbReference type="AlphaFoldDB" id="A0A1Y0ID06"/>
<evidence type="ECO:0000259" key="1">
    <source>
        <dbReference type="Pfam" id="PF01609"/>
    </source>
</evidence>
<dbReference type="PANTHER" id="PTHR30007">
    <property type="entry name" value="PHP DOMAIN PROTEIN"/>
    <property type="match status" value="1"/>
</dbReference>
<dbReference type="InterPro" id="IPR002559">
    <property type="entry name" value="Transposase_11"/>
</dbReference>
<proteinExistence type="predicted"/>
<dbReference type="InterPro" id="IPR025161">
    <property type="entry name" value="IS402-like_dom"/>
</dbReference>
<sequence>MPRLMLSDELWLKLKLILLQFGAYDKRSLRMTVEGMLYRMRTGLPWRDLPDYFGHWNSVYKKFNAWSAKGIWSKVFEFFVVEPDLEWGFIDGSYVKAHQHSSGAAATGDQAIGRSRAGNTSKIHMIVDGFGLPVHFEITGGQAHDISAADDVLEGADLFEYVIGDKGYDKEPLRQKIRDRGSIPVIPRRRNSTVGNDDMDWGLYKNRHLVENQFARLKHYRAVATRYDKLKRNFESVVAMACAIQWLPM</sequence>
<protein>
    <submittedName>
        <fullName evidence="3">IS5 family IS427 group transposase</fullName>
    </submittedName>
</protein>
<reference evidence="3 4" key="1">
    <citation type="submission" date="2017-05" db="EMBL/GenBank/DDBJ databases">
        <title>Genomic insights into alkan degradation activity of Oleiphilus messinensis.</title>
        <authorList>
            <person name="Kozyavkin S.A."/>
            <person name="Slesarev A.I."/>
            <person name="Golyshin P.N."/>
            <person name="Korzhenkov A."/>
            <person name="Golyshina O.N."/>
            <person name="Toshchakov S.V."/>
        </authorList>
    </citation>
    <scope>NUCLEOTIDE SEQUENCE [LARGE SCALE GENOMIC DNA]</scope>
    <source>
        <strain evidence="3 4">ME102</strain>
    </source>
</reference>
<feature type="domain" description="Transposase IS4-like" evidence="1">
    <location>
        <begin position="89"/>
        <end position="244"/>
    </location>
</feature>